<gene>
    <name evidence="2" type="ORF">B2J93_7281</name>
</gene>
<name>A0A218ZBK6_9HELO</name>
<organism evidence="2 3">
    <name type="scientific">Diplocarpon coronariae</name>
    <dbReference type="NCBI Taxonomy" id="2795749"/>
    <lineage>
        <taxon>Eukaryota</taxon>
        <taxon>Fungi</taxon>
        <taxon>Dikarya</taxon>
        <taxon>Ascomycota</taxon>
        <taxon>Pezizomycotina</taxon>
        <taxon>Leotiomycetes</taxon>
        <taxon>Helotiales</taxon>
        <taxon>Drepanopezizaceae</taxon>
        <taxon>Diplocarpon</taxon>
    </lineage>
</organism>
<dbReference type="Proteomes" id="UP000242519">
    <property type="component" value="Unassembled WGS sequence"/>
</dbReference>
<dbReference type="EMBL" id="MZNU01000086">
    <property type="protein sequence ID" value="OWP04980.1"/>
    <property type="molecule type" value="Genomic_DNA"/>
</dbReference>
<dbReference type="InParanoid" id="A0A218ZBK6"/>
<evidence type="ECO:0000313" key="3">
    <source>
        <dbReference type="Proteomes" id="UP000242519"/>
    </source>
</evidence>
<reference evidence="2 3" key="1">
    <citation type="submission" date="2017-04" db="EMBL/GenBank/DDBJ databases">
        <title>Draft genome sequence of Marssonina coronaria NL1: causal agent of apple blotch.</title>
        <authorList>
            <person name="Cheng Q."/>
        </authorList>
    </citation>
    <scope>NUCLEOTIDE SEQUENCE [LARGE SCALE GENOMIC DNA]</scope>
    <source>
        <strain evidence="2 3">NL1</strain>
    </source>
</reference>
<proteinExistence type="predicted"/>
<accession>A0A218ZBK6</accession>
<comment type="caution">
    <text evidence="2">The sequence shown here is derived from an EMBL/GenBank/DDBJ whole genome shotgun (WGS) entry which is preliminary data.</text>
</comment>
<evidence type="ECO:0000313" key="2">
    <source>
        <dbReference type="EMBL" id="OWP04980.1"/>
    </source>
</evidence>
<feature type="region of interest" description="Disordered" evidence="1">
    <location>
        <begin position="69"/>
        <end position="113"/>
    </location>
</feature>
<keyword evidence="3" id="KW-1185">Reference proteome</keyword>
<evidence type="ECO:0000256" key="1">
    <source>
        <dbReference type="SAM" id="MobiDB-lite"/>
    </source>
</evidence>
<feature type="region of interest" description="Disordered" evidence="1">
    <location>
        <begin position="134"/>
        <end position="153"/>
    </location>
</feature>
<feature type="compositionally biased region" description="Low complexity" evidence="1">
    <location>
        <begin position="99"/>
        <end position="111"/>
    </location>
</feature>
<sequence length="229" mass="25168">MARSDARGAIPEYVTPTGHWSLHDPVGACEDPTRHVVDAPNKILTREATTPHLDVESLTAWQILKASVEPRSGPLDGATPPPPDSDRARTVRTRRSKRGSTTSSTPTRGSRPLPVYPRIMKIVLETRKSITRVVTPRRRRRASRSTYSDQCSYDQGGLLPGRLRENDQGTLTYGSRVLWRSLKEYGMSRGGIPSIDSLPSTRDPAGTYEAVFPEANGHQCGAGHDVSED</sequence>
<protein>
    <submittedName>
        <fullName evidence="2">Uncharacterized protein</fullName>
    </submittedName>
</protein>
<dbReference type="AlphaFoldDB" id="A0A218ZBK6"/>